<sequence>MKLAVAAVFAACTPSLVFALVGVTWSVSNVPSFGLTNVTFRFDIANAPHKAGYYFAQQFRFVGRSDVGYTGLQPRPDSNGQPVVHAVFSSFIAGTTTSDSNCAGNDGSGVSCAVDFSAPYTDGFALEIVKTPDTVATWTGTAVDATTGSRVHIGTWTLPAGTQGITGNQVGFVEYYSWDDGQQHSCDTLPYTEVTFGDPISPGYTGIVGDAYGYGDCVGQVGFQSMRTAKGVQVKVGF</sequence>
<organism evidence="2 3">
    <name type="scientific">Entomortierella chlamydospora</name>
    <dbReference type="NCBI Taxonomy" id="101097"/>
    <lineage>
        <taxon>Eukaryota</taxon>
        <taxon>Fungi</taxon>
        <taxon>Fungi incertae sedis</taxon>
        <taxon>Mucoromycota</taxon>
        <taxon>Mortierellomycotina</taxon>
        <taxon>Mortierellomycetes</taxon>
        <taxon>Mortierellales</taxon>
        <taxon>Mortierellaceae</taxon>
        <taxon>Entomortierella</taxon>
    </lineage>
</organism>
<dbReference type="Proteomes" id="UP000703661">
    <property type="component" value="Unassembled WGS sequence"/>
</dbReference>
<evidence type="ECO:0000313" key="2">
    <source>
        <dbReference type="EMBL" id="KAG0016779.1"/>
    </source>
</evidence>
<name>A0A9P6T0T8_9FUNG</name>
<comment type="caution">
    <text evidence="2">The sequence shown here is derived from an EMBL/GenBank/DDBJ whole genome shotgun (WGS) entry which is preliminary data.</text>
</comment>
<keyword evidence="1" id="KW-0732">Signal</keyword>
<dbReference type="EMBL" id="JAAAID010000503">
    <property type="protein sequence ID" value="KAG0016779.1"/>
    <property type="molecule type" value="Genomic_DNA"/>
</dbReference>
<gene>
    <name evidence="2" type="ORF">BGZ80_008944</name>
</gene>
<dbReference type="AlphaFoldDB" id="A0A9P6T0T8"/>
<proteinExistence type="predicted"/>
<evidence type="ECO:0000256" key="1">
    <source>
        <dbReference type="SAM" id="SignalP"/>
    </source>
</evidence>
<feature type="chain" id="PRO_5040291896" evidence="1">
    <location>
        <begin position="20"/>
        <end position="238"/>
    </location>
</feature>
<feature type="signal peptide" evidence="1">
    <location>
        <begin position="1"/>
        <end position="19"/>
    </location>
</feature>
<accession>A0A9P6T0T8</accession>
<keyword evidence="3" id="KW-1185">Reference proteome</keyword>
<protein>
    <submittedName>
        <fullName evidence="2">Uncharacterized protein</fullName>
    </submittedName>
</protein>
<reference evidence="2" key="1">
    <citation type="journal article" date="2020" name="Fungal Divers.">
        <title>Resolving the Mortierellaceae phylogeny through synthesis of multi-gene phylogenetics and phylogenomics.</title>
        <authorList>
            <person name="Vandepol N."/>
            <person name="Liber J."/>
            <person name="Desiro A."/>
            <person name="Na H."/>
            <person name="Kennedy M."/>
            <person name="Barry K."/>
            <person name="Grigoriev I.V."/>
            <person name="Miller A.N."/>
            <person name="O'Donnell K."/>
            <person name="Stajich J.E."/>
            <person name="Bonito G."/>
        </authorList>
    </citation>
    <scope>NUCLEOTIDE SEQUENCE</scope>
    <source>
        <strain evidence="2">NRRL 2769</strain>
    </source>
</reference>
<evidence type="ECO:0000313" key="3">
    <source>
        <dbReference type="Proteomes" id="UP000703661"/>
    </source>
</evidence>